<proteinExistence type="predicted"/>
<comment type="caution">
    <text evidence="1">The sequence shown here is derived from an EMBL/GenBank/DDBJ whole genome shotgun (WGS) entry which is preliminary data.</text>
</comment>
<accession>A0A059E0X4</accession>
<reference evidence="1 2" key="1">
    <citation type="journal article" date="2014" name="Antonie Van Leeuwenhoek">
        <title>Hyphomonas beringensis sp. nov. and Hyphomonas chukchiensis sp. nov., isolated from surface seawater of the Bering Sea and Chukchi Sea.</title>
        <authorList>
            <person name="Li C."/>
            <person name="Lai Q."/>
            <person name="Li G."/>
            <person name="Dong C."/>
            <person name="Wang J."/>
            <person name="Liao Y."/>
            <person name="Shao Z."/>
        </authorList>
    </citation>
    <scope>NUCLEOTIDE SEQUENCE [LARGE SCALE GENOMIC DNA]</scope>
    <source>
        <strain evidence="1 2">22II1-22F38</strain>
    </source>
</reference>
<evidence type="ECO:0000313" key="2">
    <source>
        <dbReference type="Proteomes" id="UP000024547"/>
    </source>
</evidence>
<dbReference type="AlphaFoldDB" id="A0A059E0X4"/>
<dbReference type="RefSeq" id="WP_051602716.1">
    <property type="nucleotide sequence ID" value="NZ_AWFH01000023.1"/>
</dbReference>
<dbReference type="EMBL" id="AWFH01000023">
    <property type="protein sequence ID" value="KCZ60500.1"/>
    <property type="molecule type" value="Genomic_DNA"/>
</dbReference>
<sequence length="62" mass="6880">MALSRAADCFNGARHLLVACYSGIGRPKGVRRLCGDLKIARNERSDIAIDQTHDPWAARKEK</sequence>
<keyword evidence="2" id="KW-1185">Reference proteome</keyword>
<gene>
    <name evidence="1" type="ORF">HY36_05845</name>
</gene>
<protein>
    <submittedName>
        <fullName evidence="1">Uncharacterized protein</fullName>
    </submittedName>
</protein>
<organism evidence="1 2">
    <name type="scientific">Hyphomonas atlantica</name>
    <dbReference type="NCBI Taxonomy" id="1280948"/>
    <lineage>
        <taxon>Bacteria</taxon>
        <taxon>Pseudomonadati</taxon>
        <taxon>Pseudomonadota</taxon>
        <taxon>Alphaproteobacteria</taxon>
        <taxon>Hyphomonadales</taxon>
        <taxon>Hyphomonadaceae</taxon>
        <taxon>Hyphomonas</taxon>
    </lineage>
</organism>
<evidence type="ECO:0000313" key="1">
    <source>
        <dbReference type="EMBL" id="KCZ60500.1"/>
    </source>
</evidence>
<name>A0A059E0X4_9PROT</name>
<dbReference type="Proteomes" id="UP000024547">
    <property type="component" value="Unassembled WGS sequence"/>
</dbReference>